<evidence type="ECO:0000256" key="6">
    <source>
        <dbReference type="RuleBase" id="RU003910"/>
    </source>
</evidence>
<dbReference type="PROSITE" id="PS00057">
    <property type="entry name" value="RIBOSOMAL_S18"/>
    <property type="match status" value="1"/>
</dbReference>
<dbReference type="Gene3D" id="4.10.640.10">
    <property type="entry name" value="Ribosomal protein S18"/>
    <property type="match status" value="1"/>
</dbReference>
<dbReference type="GO" id="GO:0022627">
    <property type="term" value="C:cytosolic small ribosomal subunit"/>
    <property type="evidence" value="ECO:0007669"/>
    <property type="project" value="TreeGrafter"/>
</dbReference>
<dbReference type="SUPFAM" id="SSF46911">
    <property type="entry name" value="Ribosomal protein S18"/>
    <property type="match status" value="1"/>
</dbReference>
<accession>A0A1V5SUZ5</accession>
<evidence type="ECO:0000313" key="7">
    <source>
        <dbReference type="EMBL" id="OQA58011.1"/>
    </source>
</evidence>
<keyword evidence="2 5" id="KW-0689">Ribosomal protein</keyword>
<dbReference type="NCBIfam" id="TIGR00165">
    <property type="entry name" value="S18"/>
    <property type="match status" value="1"/>
</dbReference>
<dbReference type="AlphaFoldDB" id="A0A1V5SUZ5"/>
<evidence type="ECO:0000256" key="3">
    <source>
        <dbReference type="ARBA" id="ARBA00023274"/>
    </source>
</evidence>
<dbReference type="PANTHER" id="PTHR13479:SF40">
    <property type="entry name" value="SMALL RIBOSOMAL SUBUNIT PROTEIN BS18M"/>
    <property type="match status" value="1"/>
</dbReference>
<dbReference type="PRINTS" id="PR00974">
    <property type="entry name" value="RIBOSOMALS18"/>
</dbReference>
<protein>
    <recommendedName>
        <fullName evidence="4 5">Small ribosomal subunit protein bS18</fullName>
    </recommendedName>
</protein>
<dbReference type="InterPro" id="IPR018275">
    <property type="entry name" value="Ribosomal_bS18_CS"/>
</dbReference>
<keyword evidence="3 5" id="KW-0687">Ribonucleoprotein</keyword>
<evidence type="ECO:0000256" key="4">
    <source>
        <dbReference type="ARBA" id="ARBA00035141"/>
    </source>
</evidence>
<dbReference type="InterPro" id="IPR001648">
    <property type="entry name" value="Ribosomal_bS18"/>
</dbReference>
<dbReference type="EMBL" id="MWBQ01000084">
    <property type="protein sequence ID" value="OQA58011.1"/>
    <property type="molecule type" value="Genomic_DNA"/>
</dbReference>
<organism evidence="7">
    <name type="scientific">Candidatus Atribacter allofermentans</name>
    <dbReference type="NCBI Taxonomy" id="1852833"/>
    <lineage>
        <taxon>Bacteria</taxon>
        <taxon>Pseudomonadati</taxon>
        <taxon>Atribacterota</taxon>
        <taxon>Atribacteria</taxon>
        <taxon>Atribacterales</taxon>
        <taxon>Atribacteraceae</taxon>
        <taxon>Atribacter</taxon>
    </lineage>
</organism>
<dbReference type="GO" id="GO:0070181">
    <property type="term" value="F:small ribosomal subunit rRNA binding"/>
    <property type="evidence" value="ECO:0007669"/>
    <property type="project" value="TreeGrafter"/>
</dbReference>
<dbReference type="Proteomes" id="UP000485569">
    <property type="component" value="Unassembled WGS sequence"/>
</dbReference>
<name>A0A1V5SUZ5_9BACT</name>
<dbReference type="Pfam" id="PF01084">
    <property type="entry name" value="Ribosomal_S18"/>
    <property type="match status" value="1"/>
</dbReference>
<proteinExistence type="inferred from homology"/>
<gene>
    <name evidence="5 7" type="primary">rpsR</name>
    <name evidence="7" type="ORF">BWY41_01188</name>
</gene>
<evidence type="ECO:0000256" key="2">
    <source>
        <dbReference type="ARBA" id="ARBA00022980"/>
    </source>
</evidence>
<comment type="subunit">
    <text evidence="5">Part of the 30S ribosomal subunit. Forms a tight heterodimer with protein bS6.</text>
</comment>
<comment type="similarity">
    <text evidence="1 5 6">Belongs to the bacterial ribosomal protein bS18 family.</text>
</comment>
<sequence length="81" mass="9525">MRSERDSGKRFFRRSRKKNCIFCVEKGPIDYKDINRLGRFISERGKIVPKRVTSVCAKHQRELSIAIKRAREIGLLPYSLD</sequence>
<dbReference type="InterPro" id="IPR036870">
    <property type="entry name" value="Ribosomal_bS18_sf"/>
</dbReference>
<keyword evidence="5" id="KW-0694">RNA-binding</keyword>
<dbReference type="HAMAP" id="MF_00270">
    <property type="entry name" value="Ribosomal_bS18"/>
    <property type="match status" value="1"/>
</dbReference>
<dbReference type="GO" id="GO:0006412">
    <property type="term" value="P:translation"/>
    <property type="evidence" value="ECO:0007669"/>
    <property type="project" value="UniProtKB-UniRule"/>
</dbReference>
<keyword evidence="5" id="KW-0699">rRNA-binding</keyword>
<evidence type="ECO:0000256" key="1">
    <source>
        <dbReference type="ARBA" id="ARBA00005589"/>
    </source>
</evidence>
<dbReference type="GO" id="GO:0003735">
    <property type="term" value="F:structural constituent of ribosome"/>
    <property type="evidence" value="ECO:0007669"/>
    <property type="project" value="InterPro"/>
</dbReference>
<comment type="function">
    <text evidence="5">Binds as a heterodimer with protein bS6 to the central domain of the 16S rRNA, where it helps stabilize the platform of the 30S subunit.</text>
</comment>
<evidence type="ECO:0000256" key="5">
    <source>
        <dbReference type="HAMAP-Rule" id="MF_00270"/>
    </source>
</evidence>
<comment type="caution">
    <text evidence="7">The sequence shown here is derived from an EMBL/GenBank/DDBJ whole genome shotgun (WGS) entry which is preliminary data.</text>
</comment>
<reference evidence="7" key="1">
    <citation type="submission" date="2017-02" db="EMBL/GenBank/DDBJ databases">
        <title>Delving into the versatile metabolic prowess of the omnipresent phylum Bacteroidetes.</title>
        <authorList>
            <person name="Nobu M.K."/>
            <person name="Mei R."/>
            <person name="Narihiro T."/>
            <person name="Kuroda K."/>
            <person name="Liu W.-T."/>
        </authorList>
    </citation>
    <scope>NUCLEOTIDE SEQUENCE</scope>
    <source>
        <strain evidence="7">ADurb.Bin276</strain>
    </source>
</reference>
<dbReference type="PANTHER" id="PTHR13479">
    <property type="entry name" value="30S RIBOSOMAL PROTEIN S18"/>
    <property type="match status" value="1"/>
</dbReference>